<keyword evidence="1" id="KW-1133">Transmembrane helix</keyword>
<dbReference type="InterPro" id="IPR052534">
    <property type="entry name" value="Extracell_DNA_Util/SecSys_Comp"/>
</dbReference>
<dbReference type="RefSeq" id="WP_134836546.1">
    <property type="nucleotide sequence ID" value="NZ_SATR01000029.1"/>
</dbReference>
<dbReference type="PANTHER" id="PTHR40278">
    <property type="entry name" value="DNA UTILIZATION PROTEIN HOFN"/>
    <property type="match status" value="1"/>
</dbReference>
<evidence type="ECO:0000313" key="3">
    <source>
        <dbReference type="Proteomes" id="UP000297753"/>
    </source>
</evidence>
<dbReference type="EMBL" id="SATR01000029">
    <property type="protein sequence ID" value="TFH90381.1"/>
    <property type="molecule type" value="Genomic_DNA"/>
</dbReference>
<reference evidence="2 3" key="1">
    <citation type="submission" date="2019-01" db="EMBL/GenBank/DDBJ databases">
        <title>Vibrio BEI176 sp. nov, a marine bacterium isolated from China: eastern marignal seas.</title>
        <authorList>
            <person name="Li B."/>
        </authorList>
    </citation>
    <scope>NUCLEOTIDE SEQUENCE [LARGE SCALE GENOMIC DNA]</scope>
    <source>
        <strain evidence="2 3">BEI176</strain>
    </source>
</reference>
<sequence length="189" mass="21870">MLHNINLLPWREQLRRRHKQRFFGLVIAVLSIAVLSQWFAGHYLFSQEQLQQSRLTYLNDYISQLDQRINQLKGLDQDHKALLTRLQVVEQLQQLRNTTTDFMNALPSFIPHGVYVDKINMSGQQIQISGISETTSRLASMLDRLESSPLLSNIEMHSIVHGQVRFSKKFQTFNVSFDFQSPSQAVGVQ</sequence>
<evidence type="ECO:0000313" key="2">
    <source>
        <dbReference type="EMBL" id="TFH90381.1"/>
    </source>
</evidence>
<organism evidence="2 3">
    <name type="scientific">Vibrio ouci</name>
    <dbReference type="NCBI Taxonomy" id="2499078"/>
    <lineage>
        <taxon>Bacteria</taxon>
        <taxon>Pseudomonadati</taxon>
        <taxon>Pseudomonadota</taxon>
        <taxon>Gammaproteobacteria</taxon>
        <taxon>Vibrionales</taxon>
        <taxon>Vibrionaceae</taxon>
        <taxon>Vibrio</taxon>
    </lineage>
</organism>
<accession>A0A4Y8WDL7</accession>
<dbReference type="OrthoDB" id="5296173at2"/>
<comment type="caution">
    <text evidence="2">The sequence shown here is derived from an EMBL/GenBank/DDBJ whole genome shotgun (WGS) entry which is preliminary data.</text>
</comment>
<name>A0A4Y8WDL7_9VIBR</name>
<dbReference type="AlphaFoldDB" id="A0A4Y8WDL7"/>
<feature type="transmembrane region" description="Helical" evidence="1">
    <location>
        <begin position="21"/>
        <end position="45"/>
    </location>
</feature>
<dbReference type="Pfam" id="PF05137">
    <property type="entry name" value="PilN"/>
    <property type="match status" value="1"/>
</dbReference>
<protein>
    <submittedName>
        <fullName evidence="2">Pilus assembly protein PilN</fullName>
    </submittedName>
</protein>
<evidence type="ECO:0000256" key="1">
    <source>
        <dbReference type="SAM" id="Phobius"/>
    </source>
</evidence>
<keyword evidence="1" id="KW-0812">Transmembrane</keyword>
<gene>
    <name evidence="2" type="ORF">ELS82_17065</name>
</gene>
<dbReference type="GO" id="GO:0043107">
    <property type="term" value="P:type IV pilus-dependent motility"/>
    <property type="evidence" value="ECO:0007669"/>
    <property type="project" value="TreeGrafter"/>
</dbReference>
<dbReference type="GO" id="GO:0043683">
    <property type="term" value="P:type IV pilus assembly"/>
    <property type="evidence" value="ECO:0007669"/>
    <property type="project" value="TreeGrafter"/>
</dbReference>
<dbReference type="PANTHER" id="PTHR40278:SF2">
    <property type="entry name" value="TYPE IV PILUS INNER MEMBRANE COMPONENT PILN"/>
    <property type="match status" value="1"/>
</dbReference>
<dbReference type="Proteomes" id="UP000297753">
    <property type="component" value="Unassembled WGS sequence"/>
</dbReference>
<dbReference type="InterPro" id="IPR007813">
    <property type="entry name" value="PilN"/>
</dbReference>
<proteinExistence type="predicted"/>
<keyword evidence="1" id="KW-0472">Membrane</keyword>
<keyword evidence="3" id="KW-1185">Reference proteome</keyword>